<evidence type="ECO:0000313" key="3">
    <source>
        <dbReference type="Proteomes" id="UP001597101"/>
    </source>
</evidence>
<dbReference type="RefSeq" id="WP_377211400.1">
    <property type="nucleotide sequence ID" value="NZ_JBHTJV010000003.1"/>
</dbReference>
<dbReference type="EMBL" id="JBHTJV010000003">
    <property type="protein sequence ID" value="MFD0915541.1"/>
    <property type="molecule type" value="Genomic_DNA"/>
</dbReference>
<accession>A0ABW3FAU5</accession>
<keyword evidence="3" id="KW-1185">Reference proteome</keyword>
<proteinExistence type="predicted"/>
<keyword evidence="2" id="KW-0378">Hydrolase</keyword>
<dbReference type="Gene3D" id="1.10.10.10">
    <property type="entry name" value="Winged helix-like DNA-binding domain superfamily/Winged helix DNA-binding domain"/>
    <property type="match status" value="1"/>
</dbReference>
<dbReference type="InterPro" id="IPR029058">
    <property type="entry name" value="AB_hydrolase_fold"/>
</dbReference>
<dbReference type="GO" id="GO:0016787">
    <property type="term" value="F:hydrolase activity"/>
    <property type="evidence" value="ECO:0007669"/>
    <property type="project" value="UniProtKB-KW"/>
</dbReference>
<reference evidence="3" key="1">
    <citation type="journal article" date="2019" name="Int. J. Syst. Evol. Microbiol.">
        <title>The Global Catalogue of Microorganisms (GCM) 10K type strain sequencing project: providing services to taxonomists for standard genome sequencing and annotation.</title>
        <authorList>
            <consortium name="The Broad Institute Genomics Platform"/>
            <consortium name="The Broad Institute Genome Sequencing Center for Infectious Disease"/>
            <person name="Wu L."/>
            <person name="Ma J."/>
        </authorList>
    </citation>
    <scope>NUCLEOTIDE SEQUENCE [LARGE SCALE GENOMIC DNA]</scope>
    <source>
        <strain evidence="3">CCUG 60023</strain>
    </source>
</reference>
<gene>
    <name evidence="2" type="ORF">ACFQ14_03880</name>
</gene>
<protein>
    <submittedName>
        <fullName evidence="2">Alpha/beta fold hydrolase</fullName>
    </submittedName>
</protein>
<dbReference type="Proteomes" id="UP001597101">
    <property type="component" value="Unassembled WGS sequence"/>
</dbReference>
<organism evidence="2 3">
    <name type="scientific">Pseudahrensia aquimaris</name>
    <dbReference type="NCBI Taxonomy" id="744461"/>
    <lineage>
        <taxon>Bacteria</taxon>
        <taxon>Pseudomonadati</taxon>
        <taxon>Pseudomonadota</taxon>
        <taxon>Alphaproteobacteria</taxon>
        <taxon>Hyphomicrobiales</taxon>
        <taxon>Ahrensiaceae</taxon>
        <taxon>Pseudahrensia</taxon>
    </lineage>
</organism>
<dbReference type="PANTHER" id="PTHR43689:SF8">
    <property type="entry name" value="ALPHA_BETA-HYDROLASES SUPERFAMILY PROTEIN"/>
    <property type="match status" value="1"/>
</dbReference>
<dbReference type="Pfam" id="PF00561">
    <property type="entry name" value="Abhydrolase_1"/>
    <property type="match status" value="1"/>
</dbReference>
<dbReference type="InterPro" id="IPR000792">
    <property type="entry name" value="Tscrpt_reg_LuxR_C"/>
</dbReference>
<evidence type="ECO:0000313" key="2">
    <source>
        <dbReference type="EMBL" id="MFD0915541.1"/>
    </source>
</evidence>
<name>A0ABW3FAU5_9HYPH</name>
<dbReference type="SUPFAM" id="SSF53474">
    <property type="entry name" value="alpha/beta-Hydrolases"/>
    <property type="match status" value="1"/>
</dbReference>
<dbReference type="InterPro" id="IPR016032">
    <property type="entry name" value="Sig_transdc_resp-reg_C-effctor"/>
</dbReference>
<dbReference type="InterPro" id="IPR000073">
    <property type="entry name" value="AB_hydrolase_1"/>
</dbReference>
<feature type="domain" description="HTH luxR-type" evidence="1">
    <location>
        <begin position="211"/>
        <end position="268"/>
    </location>
</feature>
<comment type="caution">
    <text evidence="2">The sequence shown here is derived from an EMBL/GenBank/DDBJ whole genome shotgun (WGS) entry which is preliminary data.</text>
</comment>
<sequence length="591" mass="66351">MEQDAKKKLISEIYEVVLDPNRYDHFMGLWDDYMEGQLPALIEDYENDRINPETSHDPEIAEHFQRSFEIMERLSLDAKTTTTVKKLTDGNDMPTMVFDRLGNVVGRSDTASDFFGPATRLQDISDAFEPTDLKELATLITRVESSTVLQQSCVVRLTSRNHLEALEPNNERSGIAIAKPQYFEDHDRMFTVLTTLEVPWSKQLESVLERTFQITSSEAEILRGLCRGIAPNDLADLRARSRHTVRAQVKTLLRKTGCRSQSDLVQLTTNIASHVAKVGNVPVGMLREQFLNLGTITHVQVDKEFSIPVHEIGPADGKPVFFIHGVLDGVAVIGFLTRLLNRAGIRLIAPVRPAFGSCPSRYEIKTAPTEFADDLIRIMDWYEIPRAPIIGHMSGALFAFAAAKRHPGRVQHVLSVSGGVPIVSMKQMAMMNTRQRIVALTAKLTPSLLKPILRAGISQLRNGDEDKFMRSLYVEGSPDWKLISDHPDIRAAIKEGYDFAVAQGHRGFEIDASHVTRDWSEFIDGLQCKATQVHGIHDPVVRIESVRETAERYPHLELIELEKCGQLLFYDNPQLILSLLKKLCAEPEIAA</sequence>
<dbReference type="SUPFAM" id="SSF46894">
    <property type="entry name" value="C-terminal effector domain of the bipartite response regulators"/>
    <property type="match status" value="1"/>
</dbReference>
<evidence type="ECO:0000259" key="1">
    <source>
        <dbReference type="SMART" id="SM00421"/>
    </source>
</evidence>
<dbReference type="InterPro" id="IPR036388">
    <property type="entry name" value="WH-like_DNA-bd_sf"/>
</dbReference>
<dbReference type="PANTHER" id="PTHR43689">
    <property type="entry name" value="HYDROLASE"/>
    <property type="match status" value="1"/>
</dbReference>
<dbReference type="Gene3D" id="3.40.50.1820">
    <property type="entry name" value="alpha/beta hydrolase"/>
    <property type="match status" value="1"/>
</dbReference>
<dbReference type="SMART" id="SM00421">
    <property type="entry name" value="HTH_LUXR"/>
    <property type="match status" value="1"/>
</dbReference>